<dbReference type="SUPFAM" id="SSF46689">
    <property type="entry name" value="Homeodomain-like"/>
    <property type="match status" value="1"/>
</dbReference>
<accession>A0A6J0VT80</accession>
<dbReference type="InterPro" id="IPR009057">
    <property type="entry name" value="Homeodomain-like_sf"/>
</dbReference>
<dbReference type="PROSITE" id="PS50071">
    <property type="entry name" value="HOMEOBOX_2"/>
    <property type="match status" value="1"/>
</dbReference>
<dbReference type="CDD" id="cd00086">
    <property type="entry name" value="homeodomain"/>
    <property type="match status" value="1"/>
</dbReference>
<dbReference type="PROSITE" id="PS00027">
    <property type="entry name" value="HOMEOBOX_1"/>
    <property type="match status" value="1"/>
</dbReference>
<dbReference type="InterPro" id="IPR050649">
    <property type="entry name" value="Paired_Homeobox_TFs"/>
</dbReference>
<dbReference type="PRINTS" id="PR00031">
    <property type="entry name" value="HTHREPRESSR"/>
</dbReference>
<dbReference type="InterPro" id="IPR017970">
    <property type="entry name" value="Homeobox_CS"/>
</dbReference>
<dbReference type="SMART" id="SM00389">
    <property type="entry name" value="HOX"/>
    <property type="match status" value="1"/>
</dbReference>
<dbReference type="GO" id="GO:0005634">
    <property type="term" value="C:nucleus"/>
    <property type="evidence" value="ECO:0007669"/>
    <property type="project" value="UniProtKB-SubCell"/>
</dbReference>
<feature type="DNA-binding region" description="Homeobox" evidence="5">
    <location>
        <begin position="188"/>
        <end position="247"/>
    </location>
</feature>
<dbReference type="Pfam" id="PF00046">
    <property type="entry name" value="Homeodomain"/>
    <property type="match status" value="1"/>
</dbReference>
<comment type="subcellular location">
    <subcellularLocation>
        <location evidence="1 5 6">Nucleus</location>
    </subcellularLocation>
</comment>
<keyword evidence="3 5" id="KW-0371">Homeobox</keyword>
<evidence type="ECO:0000313" key="9">
    <source>
        <dbReference type="Proteomes" id="UP001652640"/>
    </source>
</evidence>
<evidence type="ECO:0000256" key="2">
    <source>
        <dbReference type="ARBA" id="ARBA00023125"/>
    </source>
</evidence>
<dbReference type="InParanoid" id="A0A6J0VT80"/>
<dbReference type="PANTHER" id="PTHR24329">
    <property type="entry name" value="HOMEOBOX PROTEIN ARISTALESS"/>
    <property type="match status" value="1"/>
</dbReference>
<name>A0A6J0VT80_ODOVR</name>
<dbReference type="Gene3D" id="1.10.10.60">
    <property type="entry name" value="Homeodomain-like"/>
    <property type="match status" value="1"/>
</dbReference>
<evidence type="ECO:0000259" key="8">
    <source>
        <dbReference type="PROSITE" id="PS50071"/>
    </source>
</evidence>
<evidence type="ECO:0000256" key="6">
    <source>
        <dbReference type="RuleBase" id="RU000682"/>
    </source>
</evidence>
<dbReference type="PANTHER" id="PTHR24329:SF540">
    <property type="entry name" value="HOMEOBOX DOMAIN-CONTAINING PROTEIN"/>
    <property type="match status" value="1"/>
</dbReference>
<protein>
    <submittedName>
        <fullName evidence="10">Rhox homeobox family member 1-like</fullName>
    </submittedName>
</protein>
<sequence length="271" mass="30270">MVVVTQIPPPVTTIKNEPIAIVQRGAWSVCRGGGGEPSPNRYIPRHTQARAPVSGSLPSAELLEAASFHGAPAMEFPPEDHQCGPYCVRACTLDVRPAFEQDGGPEDREGYLVQGGRLAFVGGVNYVNLLSLGYWNQGVVWNHQGHNGGGQEPEQQPAEEPAEEPPEEPGVVAAMVQVQQQQQDPPRRRRQHRKFTAMQLRELEELFQETEYPDLLTRQEIARRLGVSDTRVQIWFKNKRAKNRRNERAAMAQAPPPAAIRRLYFFLADVP</sequence>
<feature type="domain" description="Homeobox" evidence="8">
    <location>
        <begin position="186"/>
        <end position="246"/>
    </location>
</feature>
<reference evidence="10" key="1">
    <citation type="submission" date="2025-08" db="UniProtKB">
        <authorList>
            <consortium name="RefSeq"/>
        </authorList>
    </citation>
    <scope>IDENTIFICATION</scope>
    <source>
        <tissue evidence="10">Tongue muscle</tissue>
    </source>
</reference>
<dbReference type="GO" id="GO:0000977">
    <property type="term" value="F:RNA polymerase II transcription regulatory region sequence-specific DNA binding"/>
    <property type="evidence" value="ECO:0007669"/>
    <property type="project" value="TreeGrafter"/>
</dbReference>
<dbReference type="InterPro" id="IPR000047">
    <property type="entry name" value="HTH_motif"/>
</dbReference>
<gene>
    <name evidence="10" type="primary">LOC110124440</name>
</gene>
<dbReference type="GeneID" id="110124440"/>
<keyword evidence="9" id="KW-1185">Reference proteome</keyword>
<evidence type="ECO:0000256" key="4">
    <source>
        <dbReference type="ARBA" id="ARBA00023242"/>
    </source>
</evidence>
<organism evidence="9 10">
    <name type="scientific">Odocoileus virginianus</name>
    <name type="common">White-tailed deer</name>
    <dbReference type="NCBI Taxonomy" id="9874"/>
    <lineage>
        <taxon>Eukaryota</taxon>
        <taxon>Metazoa</taxon>
        <taxon>Chordata</taxon>
        <taxon>Craniata</taxon>
        <taxon>Vertebrata</taxon>
        <taxon>Euteleostomi</taxon>
        <taxon>Mammalia</taxon>
        <taxon>Eutheria</taxon>
        <taxon>Laurasiatheria</taxon>
        <taxon>Artiodactyla</taxon>
        <taxon>Ruminantia</taxon>
        <taxon>Pecora</taxon>
        <taxon>Cervidae</taxon>
        <taxon>Odocoileinae</taxon>
        <taxon>Odocoileus</taxon>
    </lineage>
</organism>
<dbReference type="AlphaFoldDB" id="A0A6J0VT80"/>
<evidence type="ECO:0000313" key="10">
    <source>
        <dbReference type="RefSeq" id="XP_020728637.2"/>
    </source>
</evidence>
<evidence type="ECO:0000256" key="5">
    <source>
        <dbReference type="PROSITE-ProRule" id="PRU00108"/>
    </source>
</evidence>
<keyword evidence="4 5" id="KW-0539">Nucleus</keyword>
<evidence type="ECO:0000256" key="3">
    <source>
        <dbReference type="ARBA" id="ARBA00023155"/>
    </source>
</evidence>
<dbReference type="InterPro" id="IPR001356">
    <property type="entry name" value="HD"/>
</dbReference>
<dbReference type="RefSeq" id="XP_020728637.2">
    <property type="nucleotide sequence ID" value="XM_020872978.2"/>
</dbReference>
<evidence type="ECO:0000256" key="1">
    <source>
        <dbReference type="ARBA" id="ARBA00004123"/>
    </source>
</evidence>
<dbReference type="KEGG" id="ovr:110124440"/>
<evidence type="ECO:0000256" key="7">
    <source>
        <dbReference type="SAM" id="MobiDB-lite"/>
    </source>
</evidence>
<keyword evidence="2 5" id="KW-0238">DNA-binding</keyword>
<dbReference type="Proteomes" id="UP001652640">
    <property type="component" value="Unplaced"/>
</dbReference>
<dbReference type="GO" id="GO:0000981">
    <property type="term" value="F:DNA-binding transcription factor activity, RNA polymerase II-specific"/>
    <property type="evidence" value="ECO:0007669"/>
    <property type="project" value="InterPro"/>
</dbReference>
<dbReference type="OrthoDB" id="9634605at2759"/>
<feature type="region of interest" description="Disordered" evidence="7">
    <location>
        <begin position="144"/>
        <end position="169"/>
    </location>
</feature>
<proteinExistence type="predicted"/>